<dbReference type="RefSeq" id="WP_155442222.1">
    <property type="nucleotide sequence ID" value="NZ_WNLA01000032.1"/>
</dbReference>
<proteinExistence type="predicted"/>
<organism evidence="1 2">
    <name type="scientific">Pseudoduganella ginsengisoli</name>
    <dbReference type="NCBI Taxonomy" id="1462440"/>
    <lineage>
        <taxon>Bacteria</taxon>
        <taxon>Pseudomonadati</taxon>
        <taxon>Pseudomonadota</taxon>
        <taxon>Betaproteobacteria</taxon>
        <taxon>Burkholderiales</taxon>
        <taxon>Oxalobacteraceae</taxon>
        <taxon>Telluria group</taxon>
        <taxon>Pseudoduganella</taxon>
    </lineage>
</organism>
<sequence length="93" mass="10182">MTSTALNETEKSALRAASEAFLLIRMLASRPMSGEAQQIIRDMADAFHNVPVHCAGSVEQRQANAFLIEDAIRDAIRAQNKYGLVSSHLPTQV</sequence>
<reference evidence="1 2" key="1">
    <citation type="submission" date="2019-11" db="EMBL/GenBank/DDBJ databases">
        <title>Type strains purchased from KCTC, JCM and DSMZ.</title>
        <authorList>
            <person name="Lu H."/>
        </authorList>
    </citation>
    <scope>NUCLEOTIDE SEQUENCE [LARGE SCALE GENOMIC DNA]</scope>
    <source>
        <strain evidence="1 2">KCTC 42409</strain>
    </source>
</reference>
<dbReference type="OrthoDB" id="9906152at2"/>
<protein>
    <submittedName>
        <fullName evidence="1">Uncharacterized protein</fullName>
    </submittedName>
</protein>
<keyword evidence="2" id="KW-1185">Reference proteome</keyword>
<evidence type="ECO:0000313" key="1">
    <source>
        <dbReference type="EMBL" id="MTW05879.1"/>
    </source>
</evidence>
<name>A0A6L6Q8U2_9BURK</name>
<evidence type="ECO:0000313" key="2">
    <source>
        <dbReference type="Proteomes" id="UP000484015"/>
    </source>
</evidence>
<dbReference type="AlphaFoldDB" id="A0A6L6Q8U2"/>
<gene>
    <name evidence="1" type="ORF">GM668_27755</name>
</gene>
<comment type="caution">
    <text evidence="1">The sequence shown here is derived from an EMBL/GenBank/DDBJ whole genome shotgun (WGS) entry which is preliminary data.</text>
</comment>
<dbReference type="Proteomes" id="UP000484015">
    <property type="component" value="Unassembled WGS sequence"/>
</dbReference>
<dbReference type="EMBL" id="WNLA01000032">
    <property type="protein sequence ID" value="MTW05879.1"/>
    <property type="molecule type" value="Genomic_DNA"/>
</dbReference>
<accession>A0A6L6Q8U2</accession>